<dbReference type="Gene3D" id="3.20.110.20">
    <property type="match status" value="1"/>
</dbReference>
<evidence type="ECO:0000256" key="2">
    <source>
        <dbReference type="ARBA" id="ARBA00023277"/>
    </source>
</evidence>
<feature type="domain" description="Glycoside hydrolase family 57 N-terminal" evidence="3">
    <location>
        <begin position="6"/>
        <end position="290"/>
    </location>
</feature>
<organism evidence="4">
    <name type="scientific">Candidatus Methanomethylicus mesodigestus</name>
    <dbReference type="NCBI Taxonomy" id="1867258"/>
    <lineage>
        <taxon>Archaea</taxon>
        <taxon>Thermoproteota</taxon>
        <taxon>Methanosuratincolia</taxon>
        <taxon>Candidatus Methanomethylicales</taxon>
        <taxon>Candidatus Methanomethylicaceae</taxon>
        <taxon>Candidatus Methanomethylicus</taxon>
    </lineage>
</organism>
<dbReference type="SUPFAM" id="SSF88713">
    <property type="entry name" value="Glycoside hydrolase/deacetylase"/>
    <property type="match status" value="1"/>
</dbReference>
<evidence type="ECO:0000313" key="4">
    <source>
        <dbReference type="EMBL" id="HFK20007.1"/>
    </source>
</evidence>
<sequence>MVDILLLFEMHQPRRLKRQFGRLSGQGCHNFEESFFDDELNREILQRVAERSYLPMLKMLSARLKSDRFRCSVCASGTLLDQCNMWNSAVLSALKEIRASNRCEFIAEPYFRSISSILEYDDFSRQIAIHRKVLKELLNYDALTARNTGWIYDNGVGETLSSLGFKAGLVEGSGSLLGWRSPNYLYASRGGGLKLIARDYRLSDIINYRLCSSALPSGIADAEALYQIFAGKEGDLVLVSFNMETFGERYSDGNATRAFLEKLLDLIESNDDLRLSTPLEACQSLEPRGELEGEQPTSSADLEKDLSAWASNPLQKYCLDNMKYLYPLAKSSGGKALRAWRLLCQADFYEYMSMKGGETGAIHSSYSHFSSPLEAFLTFNWTLTDYRQRLYSTLGENARYYRMLYGELPESHSFHFYKGFGAPSGIVARNLEELKAAIGEVPAESIAYHLGRRDLGRWILEILGCQDLAKAVDRLSPLEEPEAMRGRLLAEIEKAMDDARKRLGAGEKDANSKA</sequence>
<dbReference type="InterPro" id="IPR011330">
    <property type="entry name" value="Glyco_hydro/deAcase_b/a-brl"/>
</dbReference>
<dbReference type="InterPro" id="IPR004300">
    <property type="entry name" value="Glyco_hydro_57_N"/>
</dbReference>
<protein>
    <recommendedName>
        <fullName evidence="3">Glycoside hydrolase family 57 N-terminal domain-containing protein</fullName>
    </recommendedName>
</protein>
<dbReference type="PANTHER" id="PTHR36306">
    <property type="entry name" value="ALPHA-AMYLASE-RELATED-RELATED"/>
    <property type="match status" value="1"/>
</dbReference>
<dbReference type="GO" id="GO:0005975">
    <property type="term" value="P:carbohydrate metabolic process"/>
    <property type="evidence" value="ECO:0007669"/>
    <property type="project" value="InterPro"/>
</dbReference>
<comment type="similarity">
    <text evidence="1">Belongs to the glycosyl hydrolase 57 family.</text>
</comment>
<gene>
    <name evidence="4" type="ORF">ENS19_01860</name>
</gene>
<evidence type="ECO:0000259" key="3">
    <source>
        <dbReference type="Pfam" id="PF03065"/>
    </source>
</evidence>
<dbReference type="EMBL" id="DSTX01000002">
    <property type="protein sequence ID" value="HFK20007.1"/>
    <property type="molecule type" value="Genomic_DNA"/>
</dbReference>
<dbReference type="InterPro" id="IPR052046">
    <property type="entry name" value="GH57_Enzymes"/>
</dbReference>
<comment type="caution">
    <text evidence="4">The sequence shown here is derived from an EMBL/GenBank/DDBJ whole genome shotgun (WGS) entry which is preliminary data.</text>
</comment>
<dbReference type="Pfam" id="PF03065">
    <property type="entry name" value="Glyco_hydro_57"/>
    <property type="match status" value="1"/>
</dbReference>
<dbReference type="AlphaFoldDB" id="A0A7C3F9U2"/>
<accession>A0A7C3F9U2</accession>
<dbReference type="PANTHER" id="PTHR36306:SF1">
    <property type="entry name" value="ALPHA-AMYLASE-RELATED"/>
    <property type="match status" value="1"/>
</dbReference>
<evidence type="ECO:0000256" key="1">
    <source>
        <dbReference type="ARBA" id="ARBA00006821"/>
    </source>
</evidence>
<keyword evidence="2" id="KW-0119">Carbohydrate metabolism</keyword>
<proteinExistence type="inferred from homology"/>
<reference evidence="4" key="1">
    <citation type="journal article" date="2020" name="mSystems">
        <title>Genome- and Community-Level Interaction Insights into Carbon Utilization and Element Cycling Functions of Hydrothermarchaeota in Hydrothermal Sediment.</title>
        <authorList>
            <person name="Zhou Z."/>
            <person name="Liu Y."/>
            <person name="Xu W."/>
            <person name="Pan J."/>
            <person name="Luo Z.H."/>
            <person name="Li M."/>
        </authorList>
    </citation>
    <scope>NUCLEOTIDE SEQUENCE [LARGE SCALE GENOMIC DNA]</scope>
    <source>
        <strain evidence="4">SpSt-468</strain>
    </source>
</reference>
<dbReference type="GO" id="GO:0003824">
    <property type="term" value="F:catalytic activity"/>
    <property type="evidence" value="ECO:0007669"/>
    <property type="project" value="InterPro"/>
</dbReference>
<name>A0A7C3F9U2_9CREN</name>